<dbReference type="RefSeq" id="WP_018081199.1">
    <property type="nucleotide sequence ID" value="NZ_AQWM01000004.1"/>
</dbReference>
<feature type="compositionally biased region" description="Pro residues" evidence="5">
    <location>
        <begin position="375"/>
        <end position="385"/>
    </location>
</feature>
<evidence type="ECO:0000256" key="5">
    <source>
        <dbReference type="SAM" id="MobiDB-lite"/>
    </source>
</evidence>
<dbReference type="OrthoDB" id="8478127at2"/>
<evidence type="ECO:0000256" key="2">
    <source>
        <dbReference type="ARBA" id="ARBA00013855"/>
    </source>
</evidence>
<dbReference type="AlphaFoldDB" id="V4PKV1"/>
<organism evidence="8 9">
    <name type="scientific">Asticcacaulis benevestitus DSM 16100 = ATCC BAA-896</name>
    <dbReference type="NCBI Taxonomy" id="1121022"/>
    <lineage>
        <taxon>Bacteria</taxon>
        <taxon>Pseudomonadati</taxon>
        <taxon>Pseudomonadota</taxon>
        <taxon>Alphaproteobacteria</taxon>
        <taxon>Caulobacterales</taxon>
        <taxon>Caulobacteraceae</taxon>
        <taxon>Asticcacaulis</taxon>
    </lineage>
</organism>
<name>V4PKV1_9CAUL</name>
<dbReference type="Gene3D" id="2.40.10.350">
    <property type="entry name" value="Rod shape-determining protein MreC, domain 2"/>
    <property type="match status" value="1"/>
</dbReference>
<keyword evidence="6" id="KW-0812">Transmembrane</keyword>
<dbReference type="eggNOG" id="COG1792">
    <property type="taxonomic scope" value="Bacteria"/>
</dbReference>
<evidence type="ECO:0000256" key="6">
    <source>
        <dbReference type="SAM" id="Phobius"/>
    </source>
</evidence>
<reference evidence="8 9" key="1">
    <citation type="journal article" date="2014" name="Nature">
        <title>Sequential evolution of bacterial morphology by co-option of a developmental regulator.</title>
        <authorList>
            <person name="Jiang C."/>
            <person name="Brown P.J."/>
            <person name="Ducret A."/>
            <person name="Brun Y.V."/>
        </authorList>
    </citation>
    <scope>NUCLEOTIDE SEQUENCE [LARGE SCALE GENOMIC DNA]</scope>
    <source>
        <strain evidence="8 9">DSM 16100</strain>
    </source>
</reference>
<dbReference type="PATRIC" id="fig|1121022.4.peg.76"/>
<dbReference type="Pfam" id="PF04085">
    <property type="entry name" value="MreC"/>
    <property type="match status" value="1"/>
</dbReference>
<dbReference type="InterPro" id="IPR042177">
    <property type="entry name" value="Cell/Rod_1"/>
</dbReference>
<dbReference type="STRING" id="1121022.GCA_000376105_01531"/>
<dbReference type="Gene3D" id="2.40.10.340">
    <property type="entry name" value="Rod shape-determining protein MreC, domain 1"/>
    <property type="match status" value="1"/>
</dbReference>
<dbReference type="EMBL" id="AWGB01000001">
    <property type="protein sequence ID" value="ESQ94582.1"/>
    <property type="molecule type" value="Genomic_DNA"/>
</dbReference>
<feature type="compositionally biased region" description="Low complexity" evidence="5">
    <location>
        <begin position="355"/>
        <end position="367"/>
    </location>
</feature>
<feature type="compositionally biased region" description="Pro residues" evidence="5">
    <location>
        <begin position="340"/>
        <end position="354"/>
    </location>
</feature>
<keyword evidence="9" id="KW-1185">Reference proteome</keyword>
<evidence type="ECO:0000259" key="7">
    <source>
        <dbReference type="Pfam" id="PF04085"/>
    </source>
</evidence>
<comment type="similarity">
    <text evidence="1">Belongs to the MreC family.</text>
</comment>
<keyword evidence="6" id="KW-0472">Membrane</keyword>
<keyword evidence="6" id="KW-1133">Transmembrane helix</keyword>
<feature type="region of interest" description="Disordered" evidence="5">
    <location>
        <begin position="301"/>
        <end position="385"/>
    </location>
</feature>
<dbReference type="InterPro" id="IPR055342">
    <property type="entry name" value="MreC_beta-barrel_core"/>
</dbReference>
<dbReference type="PANTHER" id="PTHR34138">
    <property type="entry name" value="CELL SHAPE-DETERMINING PROTEIN MREC"/>
    <property type="match status" value="1"/>
</dbReference>
<feature type="domain" description="Rod shape-determining protein MreC beta-barrel core" evidence="7">
    <location>
        <begin position="138"/>
        <end position="255"/>
    </location>
</feature>
<dbReference type="PANTHER" id="PTHR34138:SF1">
    <property type="entry name" value="CELL SHAPE-DETERMINING PROTEIN MREC"/>
    <property type="match status" value="1"/>
</dbReference>
<dbReference type="GO" id="GO:0005886">
    <property type="term" value="C:plasma membrane"/>
    <property type="evidence" value="ECO:0007669"/>
    <property type="project" value="TreeGrafter"/>
</dbReference>
<protein>
    <recommendedName>
        <fullName evidence="2">Cell shape-determining protein MreC</fullName>
    </recommendedName>
    <alternativeName>
        <fullName evidence="4">Cell shape protein MreC</fullName>
    </alternativeName>
</protein>
<sequence length="385" mass="40568">MAYGDNNKHFEHLKLPMTWAVMGIVGVVCVGAALLFLGDHREEVEPASFANRAGFDGVASLPDKALSLPVHAVGDGTNWLDDYLFAVRENRVLKRKVAELSQYRDLYTEEKDINARYEKLLNLRTEPAVEAVTARSVAVSRGPFANNRLINAGSSKKITFGNPVITEHGLVGRVIGVSPDVSRVLMVTDVTSNVPVMILRSDARAMMRGDGGGYPKLDFVRGKESVKVGDQILSSGDGGIFPRGLPVGEAVKGVDGVWRVRLYSNRSAIDFVKVLLFKDFSQLPNADTLLRTPAVSDVLPPPALPPVQAAQSSASSSSASSGAASSATGSSAGAASASPVKPPVVKPKPKPVMPRPAATSASSAAPAVEPDLKPFVPPAAPTGQN</sequence>
<dbReference type="Proteomes" id="UP000017837">
    <property type="component" value="Unassembled WGS sequence"/>
</dbReference>
<evidence type="ECO:0000256" key="4">
    <source>
        <dbReference type="ARBA" id="ARBA00032089"/>
    </source>
</evidence>
<feature type="transmembrane region" description="Helical" evidence="6">
    <location>
        <begin position="17"/>
        <end position="37"/>
    </location>
</feature>
<dbReference type="InterPro" id="IPR042175">
    <property type="entry name" value="Cell/Rod_MreC_2"/>
</dbReference>
<comment type="caution">
    <text evidence="8">The sequence shown here is derived from an EMBL/GenBank/DDBJ whole genome shotgun (WGS) entry which is preliminary data.</text>
</comment>
<keyword evidence="3" id="KW-0133">Cell shape</keyword>
<gene>
    <name evidence="8" type="ORF">ABENE_00385</name>
</gene>
<dbReference type="InterPro" id="IPR007221">
    <property type="entry name" value="MreC"/>
</dbReference>
<accession>V4PKV1</accession>
<evidence type="ECO:0000313" key="9">
    <source>
        <dbReference type="Proteomes" id="UP000017837"/>
    </source>
</evidence>
<proteinExistence type="inferred from homology"/>
<evidence type="ECO:0000256" key="3">
    <source>
        <dbReference type="ARBA" id="ARBA00022960"/>
    </source>
</evidence>
<feature type="compositionally biased region" description="Low complexity" evidence="5">
    <location>
        <begin position="306"/>
        <end position="339"/>
    </location>
</feature>
<dbReference type="GO" id="GO:0008360">
    <property type="term" value="P:regulation of cell shape"/>
    <property type="evidence" value="ECO:0007669"/>
    <property type="project" value="UniProtKB-KW"/>
</dbReference>
<evidence type="ECO:0000313" key="8">
    <source>
        <dbReference type="EMBL" id="ESQ94582.1"/>
    </source>
</evidence>
<evidence type="ECO:0000256" key="1">
    <source>
        <dbReference type="ARBA" id="ARBA00009369"/>
    </source>
</evidence>